<keyword evidence="2" id="KW-1133">Transmembrane helix</keyword>
<feature type="region of interest" description="Disordered" evidence="1">
    <location>
        <begin position="107"/>
        <end position="127"/>
    </location>
</feature>
<dbReference type="EMBL" id="SJPI01000001">
    <property type="protein sequence ID" value="TWT53270.1"/>
    <property type="molecule type" value="Genomic_DNA"/>
</dbReference>
<dbReference type="Proteomes" id="UP000316598">
    <property type="component" value="Unassembled WGS sequence"/>
</dbReference>
<keyword evidence="4" id="KW-1185">Reference proteome</keyword>
<evidence type="ECO:0000313" key="4">
    <source>
        <dbReference type="Proteomes" id="UP000316598"/>
    </source>
</evidence>
<comment type="caution">
    <text evidence="3">The sequence shown here is derived from an EMBL/GenBank/DDBJ whole genome shotgun (WGS) entry which is preliminary data.</text>
</comment>
<organism evidence="3 4">
    <name type="scientific">Rubripirellula amarantea</name>
    <dbReference type="NCBI Taxonomy" id="2527999"/>
    <lineage>
        <taxon>Bacteria</taxon>
        <taxon>Pseudomonadati</taxon>
        <taxon>Planctomycetota</taxon>
        <taxon>Planctomycetia</taxon>
        <taxon>Pirellulales</taxon>
        <taxon>Pirellulaceae</taxon>
        <taxon>Rubripirellula</taxon>
    </lineage>
</organism>
<sequence length="221" mass="23821" precursor="true">MKRTSLTKFDDDKLADEDLCLAYLLGDLDAVQQGQFEHRLASDSRLAEVLLMQSDLIVQLSTEAEPAPLVQKAEPQTTWVAWVSIAIAVGLGGIIVGIWPKGSSIGTPQQSGDTIASTTPSNAFTATSPDQLDHNVIDNSETSLIAVAWANDLSFDNASDTATGVLDEMEFDDSDLIADDATEDFNEAPNDDLDQDDVDWIFVGLTSIEFDADGELNHDEG</sequence>
<keyword evidence="2" id="KW-0812">Transmembrane</keyword>
<keyword evidence="2" id="KW-0472">Membrane</keyword>
<accession>A0A5C5WS18</accession>
<evidence type="ECO:0000313" key="3">
    <source>
        <dbReference type="EMBL" id="TWT53270.1"/>
    </source>
</evidence>
<reference evidence="3 4" key="1">
    <citation type="submission" date="2019-02" db="EMBL/GenBank/DDBJ databases">
        <title>Deep-cultivation of Planctomycetes and their phenomic and genomic characterization uncovers novel biology.</title>
        <authorList>
            <person name="Wiegand S."/>
            <person name="Jogler M."/>
            <person name="Boedeker C."/>
            <person name="Pinto D."/>
            <person name="Vollmers J."/>
            <person name="Rivas-Marin E."/>
            <person name="Kohn T."/>
            <person name="Peeters S.H."/>
            <person name="Heuer A."/>
            <person name="Rast P."/>
            <person name="Oberbeckmann S."/>
            <person name="Bunk B."/>
            <person name="Jeske O."/>
            <person name="Meyerdierks A."/>
            <person name="Storesund J.E."/>
            <person name="Kallscheuer N."/>
            <person name="Luecker S."/>
            <person name="Lage O.M."/>
            <person name="Pohl T."/>
            <person name="Merkel B.J."/>
            <person name="Hornburger P."/>
            <person name="Mueller R.-W."/>
            <person name="Bruemmer F."/>
            <person name="Labrenz M."/>
            <person name="Spormann A.M."/>
            <person name="Op Den Camp H."/>
            <person name="Overmann J."/>
            <person name="Amann R."/>
            <person name="Jetten M.S.M."/>
            <person name="Mascher T."/>
            <person name="Medema M.H."/>
            <person name="Devos D.P."/>
            <person name="Kaster A.-K."/>
            <person name="Ovreas L."/>
            <person name="Rohde M."/>
            <person name="Galperin M.Y."/>
            <person name="Jogler C."/>
        </authorList>
    </citation>
    <scope>NUCLEOTIDE SEQUENCE [LARGE SCALE GENOMIC DNA]</scope>
    <source>
        <strain evidence="3 4">Pla22</strain>
    </source>
</reference>
<protein>
    <submittedName>
        <fullName evidence="3">Uncharacterized protein</fullName>
    </submittedName>
</protein>
<evidence type="ECO:0000256" key="2">
    <source>
        <dbReference type="SAM" id="Phobius"/>
    </source>
</evidence>
<dbReference type="AlphaFoldDB" id="A0A5C5WS18"/>
<gene>
    <name evidence="3" type="ORF">Pla22_08980</name>
</gene>
<proteinExistence type="predicted"/>
<dbReference type="RefSeq" id="WP_146513517.1">
    <property type="nucleotide sequence ID" value="NZ_SJPI01000001.1"/>
</dbReference>
<feature type="transmembrane region" description="Helical" evidence="2">
    <location>
        <begin position="79"/>
        <end position="99"/>
    </location>
</feature>
<name>A0A5C5WS18_9BACT</name>
<evidence type="ECO:0000256" key="1">
    <source>
        <dbReference type="SAM" id="MobiDB-lite"/>
    </source>
</evidence>